<dbReference type="PROSITE" id="PS51257">
    <property type="entry name" value="PROKAR_LIPOPROTEIN"/>
    <property type="match status" value="1"/>
</dbReference>
<evidence type="ECO:0000313" key="2">
    <source>
        <dbReference type="Proteomes" id="UP001177597"/>
    </source>
</evidence>
<gene>
    <name evidence="1" type="ORF">QE207_07020</name>
</gene>
<dbReference type="RefSeq" id="WP_280629851.1">
    <property type="nucleotide sequence ID" value="NZ_CP123498.1"/>
</dbReference>
<proteinExistence type="predicted"/>
<reference evidence="1" key="1">
    <citation type="submission" date="2023-04" db="EMBL/GenBank/DDBJ databases">
        <title>Genome dynamics across the evolutionary transition to endosymbiosis.</title>
        <authorList>
            <person name="Siozios S."/>
            <person name="Nadal-Jimenez P."/>
            <person name="Azagi T."/>
            <person name="Sprong H."/>
            <person name="Frost C.L."/>
            <person name="Parratt S.R."/>
            <person name="Taylor G."/>
            <person name="Brettell L."/>
            <person name="Lew K.C."/>
            <person name="Croft L."/>
            <person name="King K.C."/>
            <person name="Brockhurst M.A."/>
            <person name="Hypsa V."/>
            <person name="Novakova E."/>
            <person name="Darby A.C."/>
            <person name="Hurst G.D.D."/>
        </authorList>
    </citation>
    <scope>NUCLEOTIDE SEQUENCE</scope>
    <source>
        <strain evidence="1">AIh</strain>
    </source>
</reference>
<protein>
    <recommendedName>
        <fullName evidence="3">Lipoprotein</fullName>
    </recommendedName>
</protein>
<dbReference type="AlphaFoldDB" id="A0AA95GH89"/>
<evidence type="ECO:0000313" key="1">
    <source>
        <dbReference type="EMBL" id="WGL96308.1"/>
    </source>
</evidence>
<evidence type="ECO:0008006" key="3">
    <source>
        <dbReference type="Google" id="ProtNLM"/>
    </source>
</evidence>
<sequence length="133" mass="14858">MKKILIILSLLFLSGCTTGEKMSSIFLGMNKNQVISILGNPDGAALLDNYELLAYSNRLISGWSYDKADYKLIFKDGKLIQYGPEKIRPDNGRTALALQQSLLIWQQQQALQNKSITTTNCTNFGNTVNCNTY</sequence>
<dbReference type="Proteomes" id="UP001177597">
    <property type="component" value="Chromosome"/>
</dbReference>
<organism evidence="1 2">
    <name type="scientific">Arsenophonus nasoniae</name>
    <name type="common">son-killer infecting Nasonia vitripennis</name>
    <dbReference type="NCBI Taxonomy" id="638"/>
    <lineage>
        <taxon>Bacteria</taxon>
        <taxon>Pseudomonadati</taxon>
        <taxon>Pseudomonadota</taxon>
        <taxon>Gammaproteobacteria</taxon>
        <taxon>Enterobacterales</taxon>
        <taxon>Morganellaceae</taxon>
        <taxon>Arsenophonus</taxon>
    </lineage>
</organism>
<dbReference type="EMBL" id="CP123498">
    <property type="protein sequence ID" value="WGL96308.1"/>
    <property type="molecule type" value="Genomic_DNA"/>
</dbReference>
<name>A0AA95GH89_9GAMM</name>
<accession>A0AA95GH89</accession>